<organism evidence="1 2">
    <name type="scientific">Hoylesella pleuritidis F0068</name>
    <dbReference type="NCBI Taxonomy" id="1081904"/>
    <lineage>
        <taxon>Bacteria</taxon>
        <taxon>Pseudomonadati</taxon>
        <taxon>Bacteroidota</taxon>
        <taxon>Bacteroidia</taxon>
        <taxon>Bacteroidales</taxon>
        <taxon>Prevotellaceae</taxon>
        <taxon>Hoylesella</taxon>
    </lineage>
</organism>
<proteinExistence type="predicted"/>
<accession>U2L9E4</accession>
<dbReference type="InterPro" id="IPR004134">
    <property type="entry name" value="Peptidase_C1B"/>
</dbReference>
<dbReference type="GO" id="GO:0070005">
    <property type="term" value="F:cysteine-type aminopeptidase activity"/>
    <property type="evidence" value="ECO:0007669"/>
    <property type="project" value="InterPro"/>
</dbReference>
<keyword evidence="2" id="KW-1185">Reference proteome</keyword>
<protein>
    <submittedName>
        <fullName evidence="1">Peptidase C1-like domain protein</fullName>
    </submittedName>
</protein>
<gene>
    <name evidence="1" type="ORF">HMPREF1218_0985</name>
</gene>
<evidence type="ECO:0000313" key="1">
    <source>
        <dbReference type="EMBL" id="ERK00971.1"/>
    </source>
</evidence>
<dbReference type="Proteomes" id="UP000016600">
    <property type="component" value="Unassembled WGS sequence"/>
</dbReference>
<sequence>MNYHPLSIADRQLAKLFFFLTSLLLIGCSRPTKKVVERNEFITERLVKTTPVKDQGRSQLCWLYGFLATVESEHLMSGDSVNLSVDYLARRILAEETRRYYLSGGQTDISLRGMPLMAQHALTQYGAVPYDAYCNQKPVNYDVLMRKLMRIAGTYPTLSTFIEQSNALMDNEIGAEPQHVYMLGMEYTPLQFGESVCKPDEYVGLTSFTHHPFGRTFVLEVPDNRTRDAFLNVPIGKLTGLIEAALSAGHAVCWEGDMSEPGFSFEDGKADIVPRAVCTQAARQRLFERRKTTDDHVMELIGLARDHQGRRWFIAKNSWGTHNRYGGWMYLSREYVYLKTVAVYLRREAVSKLQPHLLNLAD</sequence>
<name>U2L9E4_9BACT</name>
<dbReference type="Gene3D" id="3.90.70.10">
    <property type="entry name" value="Cysteine proteinases"/>
    <property type="match status" value="1"/>
</dbReference>
<dbReference type="GO" id="GO:0006508">
    <property type="term" value="P:proteolysis"/>
    <property type="evidence" value="ECO:0007669"/>
    <property type="project" value="InterPro"/>
</dbReference>
<dbReference type="InterPro" id="IPR038765">
    <property type="entry name" value="Papain-like_cys_pep_sf"/>
</dbReference>
<comment type="caution">
    <text evidence="1">The sequence shown here is derived from an EMBL/GenBank/DDBJ whole genome shotgun (WGS) entry which is preliminary data.</text>
</comment>
<dbReference type="RefSeq" id="WP_021583973.1">
    <property type="nucleotide sequence ID" value="NZ_AWET01000032.1"/>
</dbReference>
<dbReference type="AlphaFoldDB" id="U2L9E4"/>
<dbReference type="EMBL" id="AWET01000032">
    <property type="protein sequence ID" value="ERK00971.1"/>
    <property type="molecule type" value="Genomic_DNA"/>
</dbReference>
<reference evidence="1 2" key="1">
    <citation type="submission" date="2013-08" db="EMBL/GenBank/DDBJ databases">
        <authorList>
            <person name="Durkin A.S."/>
            <person name="Haft D.R."/>
            <person name="McCorrison J."/>
            <person name="Torralba M."/>
            <person name="Gillis M."/>
            <person name="Haft D.H."/>
            <person name="Methe B."/>
            <person name="Sutton G."/>
            <person name="Nelson K.E."/>
        </authorList>
    </citation>
    <scope>NUCLEOTIDE SEQUENCE [LARGE SCALE GENOMIC DNA]</scope>
    <source>
        <strain evidence="1 2">F0068</strain>
    </source>
</reference>
<dbReference type="Pfam" id="PF03051">
    <property type="entry name" value="Peptidase_C1_2"/>
    <property type="match status" value="1"/>
</dbReference>
<evidence type="ECO:0000313" key="2">
    <source>
        <dbReference type="Proteomes" id="UP000016600"/>
    </source>
</evidence>
<dbReference type="PATRIC" id="fig|1081904.3.peg.1438"/>
<dbReference type="SUPFAM" id="SSF54001">
    <property type="entry name" value="Cysteine proteinases"/>
    <property type="match status" value="1"/>
</dbReference>